<organism evidence="1 2">
    <name type="scientific">Gigaspora rosea</name>
    <dbReference type="NCBI Taxonomy" id="44941"/>
    <lineage>
        <taxon>Eukaryota</taxon>
        <taxon>Fungi</taxon>
        <taxon>Fungi incertae sedis</taxon>
        <taxon>Mucoromycota</taxon>
        <taxon>Glomeromycotina</taxon>
        <taxon>Glomeromycetes</taxon>
        <taxon>Diversisporales</taxon>
        <taxon>Gigasporaceae</taxon>
        <taxon>Gigaspora</taxon>
    </lineage>
</organism>
<dbReference type="STRING" id="44941.A0A397U819"/>
<name>A0A397U819_9GLOM</name>
<evidence type="ECO:0000313" key="1">
    <source>
        <dbReference type="EMBL" id="RIB05228.1"/>
    </source>
</evidence>
<evidence type="ECO:0000313" key="2">
    <source>
        <dbReference type="Proteomes" id="UP000266673"/>
    </source>
</evidence>
<dbReference type="EMBL" id="QKWP01002022">
    <property type="protein sequence ID" value="RIB05228.1"/>
    <property type="molecule type" value="Genomic_DNA"/>
</dbReference>
<dbReference type="Proteomes" id="UP000266673">
    <property type="component" value="Unassembled WGS sequence"/>
</dbReference>
<reference evidence="1 2" key="1">
    <citation type="submission" date="2018-06" db="EMBL/GenBank/DDBJ databases">
        <title>Comparative genomics reveals the genomic features of Rhizophagus irregularis, R. cerebriforme, R. diaphanum and Gigaspora rosea, and their symbiotic lifestyle signature.</title>
        <authorList>
            <person name="Morin E."/>
            <person name="San Clemente H."/>
            <person name="Chen E.C.H."/>
            <person name="De La Providencia I."/>
            <person name="Hainaut M."/>
            <person name="Kuo A."/>
            <person name="Kohler A."/>
            <person name="Murat C."/>
            <person name="Tang N."/>
            <person name="Roy S."/>
            <person name="Loubradou J."/>
            <person name="Henrissat B."/>
            <person name="Grigoriev I.V."/>
            <person name="Corradi N."/>
            <person name="Roux C."/>
            <person name="Martin F.M."/>
        </authorList>
    </citation>
    <scope>NUCLEOTIDE SEQUENCE [LARGE SCALE GENOMIC DNA]</scope>
    <source>
        <strain evidence="1 2">DAOM 194757</strain>
    </source>
</reference>
<dbReference type="AlphaFoldDB" id="A0A397U819"/>
<keyword evidence="2" id="KW-1185">Reference proteome</keyword>
<accession>A0A397U819</accession>
<sequence length="162" mass="18922">MEETLSEHPKVRKIIDAKTVICICGKQIRLDRNYDPDLLDVMLKNAINKPIPEEKNQKYTPMVLYKNSPFYQYCKNANIMELLGYFNDPEDCTPKFWNQLSKMGRSGAFKDNQIFSGLCEIFVEMTNRINERKGLQNIRYPEQFSNFLTILATSSPQTYAIF</sequence>
<gene>
    <name evidence="1" type="ORF">C2G38_2047769</name>
</gene>
<comment type="caution">
    <text evidence="1">The sequence shown here is derived from an EMBL/GenBank/DDBJ whole genome shotgun (WGS) entry which is preliminary data.</text>
</comment>
<proteinExistence type="predicted"/>
<protein>
    <submittedName>
        <fullName evidence="1">Uncharacterized protein</fullName>
    </submittedName>
</protein>
<dbReference type="OrthoDB" id="2392346at2759"/>